<evidence type="ECO:0000256" key="1">
    <source>
        <dbReference type="SAM" id="MobiDB-lite"/>
    </source>
</evidence>
<accession>A0AAV6VV79</accession>
<gene>
    <name evidence="2" type="ORF">JTE90_015767</name>
</gene>
<name>A0AAV6VV79_9ARAC</name>
<keyword evidence="3" id="KW-1185">Reference proteome</keyword>
<evidence type="ECO:0000313" key="3">
    <source>
        <dbReference type="Proteomes" id="UP000827092"/>
    </source>
</evidence>
<dbReference type="Proteomes" id="UP000827092">
    <property type="component" value="Unassembled WGS sequence"/>
</dbReference>
<comment type="caution">
    <text evidence="2">The sequence shown here is derived from an EMBL/GenBank/DDBJ whole genome shotgun (WGS) entry which is preliminary data.</text>
</comment>
<reference evidence="2 3" key="1">
    <citation type="journal article" date="2022" name="Nat. Ecol. Evol.">
        <title>A masculinizing supergene underlies an exaggerated male reproductive morph in a spider.</title>
        <authorList>
            <person name="Hendrickx F."/>
            <person name="De Corte Z."/>
            <person name="Sonet G."/>
            <person name="Van Belleghem S.M."/>
            <person name="Kostlbacher S."/>
            <person name="Vangestel C."/>
        </authorList>
    </citation>
    <scope>NUCLEOTIDE SEQUENCE [LARGE SCALE GENOMIC DNA]</scope>
    <source>
        <strain evidence="2">W744_W776</strain>
    </source>
</reference>
<protein>
    <submittedName>
        <fullName evidence="2">Uncharacterized protein</fullName>
    </submittedName>
</protein>
<dbReference type="EMBL" id="JAFNEN010000012">
    <property type="protein sequence ID" value="KAG8200862.1"/>
    <property type="molecule type" value="Genomic_DNA"/>
</dbReference>
<proteinExistence type="predicted"/>
<sequence>MWRRAQLQDRRGYSEYREAKEKNPVHHHGSELPVRHHIRVFIVLPHLRRYDTDLLQDLPQFRVCVHVWCTLWGWHPPSGH</sequence>
<dbReference type="AlphaFoldDB" id="A0AAV6VV79"/>
<evidence type="ECO:0000313" key="2">
    <source>
        <dbReference type="EMBL" id="KAG8200862.1"/>
    </source>
</evidence>
<organism evidence="2 3">
    <name type="scientific">Oedothorax gibbosus</name>
    <dbReference type="NCBI Taxonomy" id="931172"/>
    <lineage>
        <taxon>Eukaryota</taxon>
        <taxon>Metazoa</taxon>
        <taxon>Ecdysozoa</taxon>
        <taxon>Arthropoda</taxon>
        <taxon>Chelicerata</taxon>
        <taxon>Arachnida</taxon>
        <taxon>Araneae</taxon>
        <taxon>Araneomorphae</taxon>
        <taxon>Entelegynae</taxon>
        <taxon>Araneoidea</taxon>
        <taxon>Linyphiidae</taxon>
        <taxon>Erigoninae</taxon>
        <taxon>Oedothorax</taxon>
    </lineage>
</organism>
<feature type="region of interest" description="Disordered" evidence="1">
    <location>
        <begin position="1"/>
        <end position="29"/>
    </location>
</feature>